<feature type="transmembrane region" description="Helical" evidence="1">
    <location>
        <begin position="98"/>
        <end position="121"/>
    </location>
</feature>
<gene>
    <name evidence="2" type="ORF">SAMN05444000_105180</name>
</gene>
<feature type="transmembrane region" description="Helical" evidence="1">
    <location>
        <begin position="127"/>
        <end position="147"/>
    </location>
</feature>
<accession>A0A1M6GZU7</accession>
<keyword evidence="1" id="KW-0472">Membrane</keyword>
<keyword evidence="1" id="KW-0812">Transmembrane</keyword>
<keyword evidence="3" id="KW-1185">Reference proteome</keyword>
<evidence type="ECO:0000313" key="3">
    <source>
        <dbReference type="Proteomes" id="UP000183982"/>
    </source>
</evidence>
<proteinExistence type="predicted"/>
<reference evidence="3" key="1">
    <citation type="submission" date="2016-11" db="EMBL/GenBank/DDBJ databases">
        <authorList>
            <person name="Varghese N."/>
            <person name="Submissions S."/>
        </authorList>
    </citation>
    <scope>NUCLEOTIDE SEQUENCE [LARGE SCALE GENOMIC DNA]</scope>
    <source>
        <strain evidence="3">DSM 100564</strain>
    </source>
</reference>
<dbReference type="OrthoDB" id="7862453at2"/>
<sequence length="157" mass="16794">MVFSILAGAPVWVWPVLMCLVWLGLKATKERTVSTWPIYIMPMVGVLSLNAVRGLDGGGGIWVAFVFAYLVGMRLGRRFQPGVVLSKSQGQVTLSGEWATFLVLMVVFWMNFAGGIAQAIAPEVYTSFGFHAVFAVIAGLAAGSFAGRAIGVYRACG</sequence>
<dbReference type="RefSeq" id="WP_073250851.1">
    <property type="nucleotide sequence ID" value="NZ_FQZQ01000005.1"/>
</dbReference>
<dbReference type="EMBL" id="FQZQ01000005">
    <property type="protein sequence ID" value="SHJ15499.1"/>
    <property type="molecule type" value="Genomic_DNA"/>
</dbReference>
<protein>
    <submittedName>
        <fullName evidence="2">Uncharacterized protein</fullName>
    </submittedName>
</protein>
<organism evidence="2 3">
    <name type="scientific">Shimia gijangensis</name>
    <dbReference type="NCBI Taxonomy" id="1470563"/>
    <lineage>
        <taxon>Bacteria</taxon>
        <taxon>Pseudomonadati</taxon>
        <taxon>Pseudomonadota</taxon>
        <taxon>Alphaproteobacteria</taxon>
        <taxon>Rhodobacterales</taxon>
        <taxon>Roseobacteraceae</taxon>
    </lineage>
</organism>
<evidence type="ECO:0000256" key="1">
    <source>
        <dbReference type="SAM" id="Phobius"/>
    </source>
</evidence>
<keyword evidence="1" id="KW-1133">Transmembrane helix</keyword>
<dbReference type="AlphaFoldDB" id="A0A1M6GZU7"/>
<feature type="transmembrane region" description="Helical" evidence="1">
    <location>
        <begin position="36"/>
        <end position="53"/>
    </location>
</feature>
<feature type="transmembrane region" description="Helical" evidence="1">
    <location>
        <begin position="59"/>
        <end position="77"/>
    </location>
</feature>
<evidence type="ECO:0000313" key="2">
    <source>
        <dbReference type="EMBL" id="SHJ15499.1"/>
    </source>
</evidence>
<name>A0A1M6GZU7_9RHOB</name>
<dbReference type="Proteomes" id="UP000183982">
    <property type="component" value="Unassembled WGS sequence"/>
</dbReference>
<feature type="transmembrane region" description="Helical" evidence="1">
    <location>
        <begin position="6"/>
        <end position="24"/>
    </location>
</feature>